<comment type="caution">
    <text evidence="1">The sequence shown here is derived from an EMBL/GenBank/DDBJ whole genome shotgun (WGS) entry which is preliminary data.</text>
</comment>
<gene>
    <name evidence="1" type="ORF">LOK49_LG02G01847</name>
</gene>
<evidence type="ECO:0000313" key="1">
    <source>
        <dbReference type="EMBL" id="KAI8027634.1"/>
    </source>
</evidence>
<sequence>MSWQTRLDSLCKTLNFPNSTPSLCSNYRLSKPSSYPNQWLFPPPYNYHRRS</sequence>
<evidence type="ECO:0000313" key="2">
    <source>
        <dbReference type="Proteomes" id="UP001060215"/>
    </source>
</evidence>
<dbReference type="Proteomes" id="UP001060215">
    <property type="component" value="Chromosome 3"/>
</dbReference>
<protein>
    <submittedName>
        <fullName evidence="1">Uncharacterized protein</fullName>
    </submittedName>
</protein>
<dbReference type="EMBL" id="CM045760">
    <property type="protein sequence ID" value="KAI8027634.1"/>
    <property type="molecule type" value="Genomic_DNA"/>
</dbReference>
<reference evidence="1 2" key="1">
    <citation type="journal article" date="2022" name="Plant J.">
        <title>Chromosome-level genome of Camellia lanceoleosa provides a valuable resource for understanding genome evolution and self-incompatibility.</title>
        <authorList>
            <person name="Gong W."/>
            <person name="Xiao S."/>
            <person name="Wang L."/>
            <person name="Liao Z."/>
            <person name="Chang Y."/>
            <person name="Mo W."/>
            <person name="Hu G."/>
            <person name="Li W."/>
            <person name="Zhao G."/>
            <person name="Zhu H."/>
            <person name="Hu X."/>
            <person name="Ji K."/>
            <person name="Xiang X."/>
            <person name="Song Q."/>
            <person name="Yuan D."/>
            <person name="Jin S."/>
            <person name="Zhang L."/>
        </authorList>
    </citation>
    <scope>NUCLEOTIDE SEQUENCE [LARGE SCALE GENOMIC DNA]</scope>
    <source>
        <strain evidence="1">SQ_2022a</strain>
    </source>
</reference>
<accession>A0ACC0IQS3</accession>
<name>A0ACC0IQS3_9ERIC</name>
<organism evidence="1 2">
    <name type="scientific">Camellia lanceoleosa</name>
    <dbReference type="NCBI Taxonomy" id="1840588"/>
    <lineage>
        <taxon>Eukaryota</taxon>
        <taxon>Viridiplantae</taxon>
        <taxon>Streptophyta</taxon>
        <taxon>Embryophyta</taxon>
        <taxon>Tracheophyta</taxon>
        <taxon>Spermatophyta</taxon>
        <taxon>Magnoliopsida</taxon>
        <taxon>eudicotyledons</taxon>
        <taxon>Gunneridae</taxon>
        <taxon>Pentapetalae</taxon>
        <taxon>asterids</taxon>
        <taxon>Ericales</taxon>
        <taxon>Theaceae</taxon>
        <taxon>Camellia</taxon>
    </lineage>
</organism>
<keyword evidence="2" id="KW-1185">Reference proteome</keyword>
<proteinExistence type="predicted"/>